<dbReference type="AlphaFoldDB" id="A0AAC8QGY1"/>
<accession>A0AAC8QGY1</accession>
<reference evidence="1 2" key="1">
    <citation type="submission" date="2015-05" db="EMBL/GenBank/DDBJ databases">
        <title>Genome assembly of Archangium gephyra DSM 2261.</title>
        <authorList>
            <person name="Sharma G."/>
            <person name="Subramanian S."/>
        </authorList>
    </citation>
    <scope>NUCLEOTIDE SEQUENCE [LARGE SCALE GENOMIC DNA]</scope>
    <source>
        <strain evidence="1 2">DSM 2261</strain>
    </source>
</reference>
<evidence type="ECO:0000313" key="2">
    <source>
        <dbReference type="Proteomes" id="UP000035579"/>
    </source>
</evidence>
<dbReference type="Proteomes" id="UP000035579">
    <property type="component" value="Chromosome"/>
</dbReference>
<evidence type="ECO:0000313" key="1">
    <source>
        <dbReference type="EMBL" id="AKJ07274.1"/>
    </source>
</evidence>
<name>A0AAC8QGY1_9BACT</name>
<sequence>MSIQRVRLVYEGNELKPHNPEDLTAAMRAAEGQVPGVEVLVQ</sequence>
<protein>
    <submittedName>
        <fullName evidence="1">Uncharacterized protein</fullName>
    </submittedName>
</protein>
<dbReference type="EMBL" id="CP011509">
    <property type="protein sequence ID" value="AKJ07274.1"/>
    <property type="molecule type" value="Genomic_DNA"/>
</dbReference>
<proteinExistence type="predicted"/>
<dbReference type="KEGG" id="age:AA314_08900"/>
<organism evidence="1 2">
    <name type="scientific">Archangium gephyra</name>
    <dbReference type="NCBI Taxonomy" id="48"/>
    <lineage>
        <taxon>Bacteria</taxon>
        <taxon>Pseudomonadati</taxon>
        <taxon>Myxococcota</taxon>
        <taxon>Myxococcia</taxon>
        <taxon>Myxococcales</taxon>
        <taxon>Cystobacterineae</taxon>
        <taxon>Archangiaceae</taxon>
        <taxon>Archangium</taxon>
    </lineage>
</organism>
<gene>
    <name evidence="1" type="ORF">AA314_08900</name>
</gene>